<evidence type="ECO:0000313" key="2">
    <source>
        <dbReference type="EMBL" id="ELZ96050.1"/>
    </source>
</evidence>
<feature type="region of interest" description="Disordered" evidence="1">
    <location>
        <begin position="215"/>
        <end position="248"/>
    </location>
</feature>
<dbReference type="RefSeq" id="WP_008319092.1">
    <property type="nucleotide sequence ID" value="NZ_AOLN01000009.1"/>
</dbReference>
<gene>
    <name evidence="2" type="ORF">C440_05652</name>
</gene>
<keyword evidence="3" id="KW-1185">Reference proteome</keyword>
<sequence length="348" mass="36070">MRIFSNSSSSADKARAVLDDLPEGSSPFEILQAVDQKAGDGDVDPDEVVQELRAMSDEVDQKLANIDGAGVDQKEMRDAAGAVASRTSLSTEDAMTVLSATVNASEQKDASALVDAFDSVHGSDTDQKAGDGNAQETDADADTTTDTTQMSDNPTDDGTEIDQKQTDGDMNPLDLVEQVGDSDARSLVEDYAESMNKDVEEVAAEWIAENVPGVTVEGYGSDGGDGAGADAPAADQNGGQAQPPAATQNVDQMLQSAEFNEHVAAAITNDKVLDEMAGALGQKMAEDDEFADQLVQKMTESDDLSDKLVQTVDQKGDFISTGQTTATAPSGEAETVGASGALTGGDGE</sequence>
<dbReference type="Proteomes" id="UP000011550">
    <property type="component" value="Unassembled WGS sequence"/>
</dbReference>
<feature type="compositionally biased region" description="Low complexity" evidence="1">
    <location>
        <begin position="228"/>
        <end position="246"/>
    </location>
</feature>
<evidence type="ECO:0000256" key="1">
    <source>
        <dbReference type="SAM" id="MobiDB-lite"/>
    </source>
</evidence>
<dbReference type="STRING" id="662479.C440_05652"/>
<dbReference type="EMBL" id="AOLN01000009">
    <property type="protein sequence ID" value="ELZ96050.1"/>
    <property type="molecule type" value="Genomic_DNA"/>
</dbReference>
<dbReference type="PATRIC" id="fig|662479.7.peg.1150"/>
<proteinExistence type="predicted"/>
<accession>M0IH07</accession>
<organism evidence="2 3">
    <name type="scientific">Haloferax mucosum ATCC BAA-1512</name>
    <dbReference type="NCBI Taxonomy" id="662479"/>
    <lineage>
        <taxon>Archaea</taxon>
        <taxon>Methanobacteriati</taxon>
        <taxon>Methanobacteriota</taxon>
        <taxon>Stenosarchaea group</taxon>
        <taxon>Halobacteria</taxon>
        <taxon>Halobacteriales</taxon>
        <taxon>Haloferacaceae</taxon>
        <taxon>Haloferax</taxon>
    </lineage>
</organism>
<evidence type="ECO:0000313" key="3">
    <source>
        <dbReference type="Proteomes" id="UP000011550"/>
    </source>
</evidence>
<reference evidence="2 3" key="1">
    <citation type="journal article" date="2014" name="PLoS Genet.">
        <title>Phylogenetically driven sequencing of extremely halophilic archaea reveals strategies for static and dynamic osmo-response.</title>
        <authorList>
            <person name="Becker E.A."/>
            <person name="Seitzer P.M."/>
            <person name="Tritt A."/>
            <person name="Larsen D."/>
            <person name="Krusor M."/>
            <person name="Yao A.I."/>
            <person name="Wu D."/>
            <person name="Madern D."/>
            <person name="Eisen J.A."/>
            <person name="Darling A.E."/>
            <person name="Facciotti M.T."/>
        </authorList>
    </citation>
    <scope>NUCLEOTIDE SEQUENCE [LARGE SCALE GENOMIC DNA]</scope>
    <source>
        <strain evidence="2 3">ATCC BAA-1512</strain>
    </source>
</reference>
<name>M0IH07_9EURY</name>
<protein>
    <submittedName>
        <fullName evidence="2">Uncharacterized protein</fullName>
    </submittedName>
</protein>
<dbReference type="AlphaFoldDB" id="M0IH07"/>
<comment type="caution">
    <text evidence="2">The sequence shown here is derived from an EMBL/GenBank/DDBJ whole genome shotgun (WGS) entry which is preliminary data.</text>
</comment>
<feature type="region of interest" description="Disordered" evidence="1">
    <location>
        <begin position="115"/>
        <end position="175"/>
    </location>
</feature>
<feature type="region of interest" description="Disordered" evidence="1">
    <location>
        <begin position="319"/>
        <end position="348"/>
    </location>
</feature>